<protein>
    <recommendedName>
        <fullName evidence="5">Lipoprotein</fullName>
    </recommendedName>
</protein>
<feature type="region of interest" description="Disordered" evidence="1">
    <location>
        <begin position="22"/>
        <end position="200"/>
    </location>
</feature>
<keyword evidence="2" id="KW-0732">Signal</keyword>
<evidence type="ECO:0000256" key="1">
    <source>
        <dbReference type="SAM" id="MobiDB-lite"/>
    </source>
</evidence>
<organism evidence="3 4">
    <name type="scientific">Streptomyces arboris</name>
    <dbReference type="NCBI Taxonomy" id="2600619"/>
    <lineage>
        <taxon>Bacteria</taxon>
        <taxon>Bacillati</taxon>
        <taxon>Actinomycetota</taxon>
        <taxon>Actinomycetes</taxon>
        <taxon>Kitasatosporales</taxon>
        <taxon>Streptomycetaceae</taxon>
        <taxon>Streptomyces</taxon>
    </lineage>
</organism>
<dbReference type="PROSITE" id="PS51257">
    <property type="entry name" value="PROKAR_LIPOPROTEIN"/>
    <property type="match status" value="1"/>
</dbReference>
<proteinExistence type="predicted"/>
<feature type="compositionally biased region" description="Acidic residues" evidence="1">
    <location>
        <begin position="150"/>
        <end position="160"/>
    </location>
</feature>
<dbReference type="Proteomes" id="UP000326907">
    <property type="component" value="Unassembled WGS sequence"/>
</dbReference>
<comment type="caution">
    <text evidence="3">The sequence shown here is derived from an EMBL/GenBank/DDBJ whole genome shotgun (WGS) entry which is preliminary data.</text>
</comment>
<feature type="compositionally biased region" description="Basic and acidic residues" evidence="1">
    <location>
        <begin position="63"/>
        <end position="81"/>
    </location>
</feature>
<accession>A0A5N5EE66</accession>
<name>A0A5N5EE66_9ACTN</name>
<reference evidence="3 4" key="1">
    <citation type="submission" date="2019-09" db="EMBL/GenBank/DDBJ databases">
        <authorList>
            <person name="Liu P."/>
        </authorList>
    </citation>
    <scope>NUCLEOTIDE SEQUENCE [LARGE SCALE GENOMIC DNA]</scope>
    <source>
        <strain evidence="3 4">TRM68085</strain>
    </source>
</reference>
<dbReference type="EMBL" id="VYUA01000037">
    <property type="protein sequence ID" value="KAB2589016.1"/>
    <property type="molecule type" value="Genomic_DNA"/>
</dbReference>
<evidence type="ECO:0000313" key="3">
    <source>
        <dbReference type="EMBL" id="KAB2589016.1"/>
    </source>
</evidence>
<feature type="signal peptide" evidence="2">
    <location>
        <begin position="1"/>
        <end position="19"/>
    </location>
</feature>
<keyword evidence="4" id="KW-1185">Reference proteome</keyword>
<feature type="compositionally biased region" description="Pro residues" evidence="1">
    <location>
        <begin position="105"/>
        <end position="149"/>
    </location>
</feature>
<dbReference type="PRINTS" id="PR01217">
    <property type="entry name" value="PRICHEXTENSN"/>
</dbReference>
<sequence length="200" mass="19746">MRTLSVPARWAAVTALTIAASTGCMSVGDEGARPGPSGSTDSKGRAVEPNGETVAGSGGAGHRGGDAHTHSDADTDADRKKPGGTPSPEKSGAVPSATPKSGAPRPEPGVPQPSRPGHLPAPTPSTPGPGEPPPVVPEPPAPPPAPAPDPDPEPEPEPTEPPEPPPSASPAAQLRTQAMGGAEESRPLRTPEASPQVGPV</sequence>
<evidence type="ECO:0000256" key="2">
    <source>
        <dbReference type="SAM" id="SignalP"/>
    </source>
</evidence>
<feature type="chain" id="PRO_5038984008" description="Lipoprotein" evidence="2">
    <location>
        <begin position="20"/>
        <end position="200"/>
    </location>
</feature>
<evidence type="ECO:0000313" key="4">
    <source>
        <dbReference type="Proteomes" id="UP000326907"/>
    </source>
</evidence>
<evidence type="ECO:0008006" key="5">
    <source>
        <dbReference type="Google" id="ProtNLM"/>
    </source>
</evidence>
<dbReference type="AlphaFoldDB" id="A0A5N5EE66"/>
<gene>
    <name evidence="3" type="ORF">F5983_29295</name>
</gene>
<dbReference type="RefSeq" id="WP_151512960.1">
    <property type="nucleotide sequence ID" value="NZ_VYUA01000037.1"/>
</dbReference>